<reference evidence="2" key="1">
    <citation type="submission" date="2023-03" db="EMBL/GenBank/DDBJ databases">
        <title>Massive genome expansion in bonnet fungi (Mycena s.s.) driven by repeated elements and novel gene families across ecological guilds.</title>
        <authorList>
            <consortium name="Lawrence Berkeley National Laboratory"/>
            <person name="Harder C.B."/>
            <person name="Miyauchi S."/>
            <person name="Viragh M."/>
            <person name="Kuo A."/>
            <person name="Thoen E."/>
            <person name="Andreopoulos B."/>
            <person name="Lu D."/>
            <person name="Skrede I."/>
            <person name="Drula E."/>
            <person name="Henrissat B."/>
            <person name="Morin E."/>
            <person name="Kohler A."/>
            <person name="Barry K."/>
            <person name="LaButti K."/>
            <person name="Morin E."/>
            <person name="Salamov A."/>
            <person name="Lipzen A."/>
            <person name="Mereny Z."/>
            <person name="Hegedus B."/>
            <person name="Baldrian P."/>
            <person name="Stursova M."/>
            <person name="Weitz H."/>
            <person name="Taylor A."/>
            <person name="Grigoriev I.V."/>
            <person name="Nagy L.G."/>
            <person name="Martin F."/>
            <person name="Kauserud H."/>
        </authorList>
    </citation>
    <scope>NUCLEOTIDE SEQUENCE</scope>
    <source>
        <strain evidence="2">CBHHK002</strain>
    </source>
</reference>
<dbReference type="EMBL" id="JARIHO010000030">
    <property type="protein sequence ID" value="KAJ7336730.1"/>
    <property type="molecule type" value="Genomic_DNA"/>
</dbReference>
<evidence type="ECO:0000256" key="1">
    <source>
        <dbReference type="SAM" id="Phobius"/>
    </source>
</evidence>
<feature type="transmembrane region" description="Helical" evidence="1">
    <location>
        <begin position="81"/>
        <end position="99"/>
    </location>
</feature>
<keyword evidence="1" id="KW-0472">Membrane</keyword>
<sequence length="258" mass="26552">MASPISPSNAPTPVGTVLNASKQLPNRVSMLGDGSIAFSEPQIAKWSHTTTNTVTAPTVPASAGTAAMKPPTSSTPHPIEYAFQILGIAAAIIFGVWSIKSYDAANTANHLSSHSISLAADANNIAETSLQQTIYQNQLGLLSFCAGNTDARFNETCAAVLEFMAPSATATLSGGLARITAAIGITTPTGVPSSSVSGPSAPNRAQPELPFGAIIGIILGIVAIAGAFGWILLRENRSTCSSRRHRVDTKDGGLRVKA</sequence>
<feature type="transmembrane region" description="Helical" evidence="1">
    <location>
        <begin position="209"/>
        <end position="233"/>
    </location>
</feature>
<name>A0AAD6ZSA3_9AGAR</name>
<keyword evidence="1" id="KW-1133">Transmembrane helix</keyword>
<dbReference type="AlphaFoldDB" id="A0AAD6ZSA3"/>
<evidence type="ECO:0000313" key="2">
    <source>
        <dbReference type="EMBL" id="KAJ7336730.1"/>
    </source>
</evidence>
<comment type="caution">
    <text evidence="2">The sequence shown here is derived from an EMBL/GenBank/DDBJ whole genome shotgun (WGS) entry which is preliminary data.</text>
</comment>
<accession>A0AAD6ZSA3</accession>
<dbReference type="Proteomes" id="UP001218218">
    <property type="component" value="Unassembled WGS sequence"/>
</dbReference>
<keyword evidence="3" id="KW-1185">Reference proteome</keyword>
<protein>
    <submittedName>
        <fullName evidence="2">Uncharacterized protein</fullName>
    </submittedName>
</protein>
<evidence type="ECO:0000313" key="3">
    <source>
        <dbReference type="Proteomes" id="UP001218218"/>
    </source>
</evidence>
<keyword evidence="1" id="KW-0812">Transmembrane</keyword>
<organism evidence="2 3">
    <name type="scientific">Mycena albidolilacea</name>
    <dbReference type="NCBI Taxonomy" id="1033008"/>
    <lineage>
        <taxon>Eukaryota</taxon>
        <taxon>Fungi</taxon>
        <taxon>Dikarya</taxon>
        <taxon>Basidiomycota</taxon>
        <taxon>Agaricomycotina</taxon>
        <taxon>Agaricomycetes</taxon>
        <taxon>Agaricomycetidae</taxon>
        <taxon>Agaricales</taxon>
        <taxon>Marasmiineae</taxon>
        <taxon>Mycenaceae</taxon>
        <taxon>Mycena</taxon>
    </lineage>
</organism>
<proteinExistence type="predicted"/>
<gene>
    <name evidence="2" type="ORF">DFH08DRAFT_813053</name>
</gene>